<dbReference type="SMART" id="SM00304">
    <property type="entry name" value="HAMP"/>
    <property type="match status" value="1"/>
</dbReference>
<sequence>MPKDRIRIRRIRPKTSLSVKLTAYFVVFGVIIGYSSFIFSTAYNGRTMLKSFRESISGQINFELFDLEDFNELQFADSVKKIVDTIDADNLPIHQVSAYIYANEEWKSYSFLENEIRSKTVDPEPDSPVLEALEKDIVFTGNFFFGQSDLSKVYFSIPVPRSHKLVISAALSRTGIFHLVQDQSTELLGILVILVGASFLLGKMFASSVTRPLRKLTDKAVRISEGGQNVNLYIKRRDEIGDLSRTLSRMNEDLDERLKAMEIMNKIDKAVLSSISRNDLLHRVISFVCDYIDESTAVMALRNEKASGFELTSAVTHKSAVNIKNPNIPDELLSANSLKEFKHAGVFSDDNNLTEVLMNQLKLPGDINRFYNVPLYLREAYLGSLFVIKENQKPFTEEQQETLQKLGDQVGVALQSVMAVEEVNSLQMGSIQALSRSIDAKSRWTAGHSERVADLSELLGQAIGMEEMELRRLYISALLHDIGKIGISENILDKPGRLTDEEFTIIKQHPELGYDISRNIPNYEDICDGIRYHHERWNGSGYPIGLQKMDIPLFGRIIAIADVFDAVSANRPYRGGMTLDGCIKIINKGKGIDFDKDLAEVFIDAVKSSNNYLNNSSGGFKL</sequence>
<organism evidence="5 6">
    <name type="scientific">Candidatus Thalassospirochaeta sargassi</name>
    <dbReference type="NCBI Taxonomy" id="3119039"/>
    <lineage>
        <taxon>Bacteria</taxon>
        <taxon>Pseudomonadati</taxon>
        <taxon>Spirochaetota</taxon>
        <taxon>Spirochaetia</taxon>
        <taxon>Spirochaetales</taxon>
        <taxon>Spirochaetaceae</taxon>
        <taxon>Candidatus Thalassospirochaeta</taxon>
    </lineage>
</organism>
<dbReference type="InterPro" id="IPR029016">
    <property type="entry name" value="GAF-like_dom_sf"/>
</dbReference>
<dbReference type="SUPFAM" id="SSF109604">
    <property type="entry name" value="HD-domain/PDEase-like"/>
    <property type="match status" value="1"/>
</dbReference>
<dbReference type="PANTHER" id="PTHR43155">
    <property type="entry name" value="CYCLIC DI-GMP PHOSPHODIESTERASE PA4108-RELATED"/>
    <property type="match status" value="1"/>
</dbReference>
<dbReference type="Proteomes" id="UP001221217">
    <property type="component" value="Unassembled WGS sequence"/>
</dbReference>
<gene>
    <name evidence="5" type="ORF">PQJ61_06800</name>
</gene>
<dbReference type="InterPro" id="IPR003607">
    <property type="entry name" value="HD/PDEase_dom"/>
</dbReference>
<dbReference type="CDD" id="cd00077">
    <property type="entry name" value="HDc"/>
    <property type="match status" value="1"/>
</dbReference>
<keyword evidence="1" id="KW-0472">Membrane</keyword>
<reference evidence="5 6" key="1">
    <citation type="submission" date="2022-12" db="EMBL/GenBank/DDBJ databases">
        <title>Metagenome assembled genome from gulf of manar.</title>
        <authorList>
            <person name="Kohli P."/>
            <person name="Pk S."/>
            <person name="Venkata Ramana C."/>
            <person name="Sasikala C."/>
        </authorList>
    </citation>
    <scope>NUCLEOTIDE SEQUENCE [LARGE SCALE GENOMIC DNA]</scope>
    <source>
        <strain evidence="5">JB008</strain>
    </source>
</reference>
<dbReference type="InterPro" id="IPR037522">
    <property type="entry name" value="HD_GYP_dom"/>
</dbReference>
<proteinExistence type="predicted"/>
<dbReference type="Gene3D" id="3.30.450.40">
    <property type="match status" value="1"/>
</dbReference>
<dbReference type="PROSITE" id="PS51831">
    <property type="entry name" value="HD"/>
    <property type="match status" value="1"/>
</dbReference>
<dbReference type="SUPFAM" id="SSF55781">
    <property type="entry name" value="GAF domain-like"/>
    <property type="match status" value="1"/>
</dbReference>
<protein>
    <submittedName>
        <fullName evidence="5">HD domain-containing protein</fullName>
    </submittedName>
</protein>
<name>A0AAJ1MK51_9SPIO</name>
<evidence type="ECO:0000259" key="3">
    <source>
        <dbReference type="PROSITE" id="PS51831"/>
    </source>
</evidence>
<dbReference type="CDD" id="cd06225">
    <property type="entry name" value="HAMP"/>
    <property type="match status" value="1"/>
</dbReference>
<dbReference type="InterPro" id="IPR003660">
    <property type="entry name" value="HAMP_dom"/>
</dbReference>
<keyword evidence="1" id="KW-0812">Transmembrane</keyword>
<comment type="caution">
    <text evidence="5">The sequence shown here is derived from an EMBL/GenBank/DDBJ whole genome shotgun (WGS) entry which is preliminary data.</text>
</comment>
<evidence type="ECO:0000259" key="4">
    <source>
        <dbReference type="PROSITE" id="PS51832"/>
    </source>
</evidence>
<dbReference type="PROSITE" id="PS51832">
    <property type="entry name" value="HD_GYP"/>
    <property type="match status" value="1"/>
</dbReference>
<feature type="domain" description="HAMP" evidence="2">
    <location>
        <begin position="207"/>
        <end position="259"/>
    </location>
</feature>
<dbReference type="Gene3D" id="6.10.340.10">
    <property type="match status" value="1"/>
</dbReference>
<dbReference type="Pfam" id="PF00672">
    <property type="entry name" value="HAMP"/>
    <property type="match status" value="1"/>
</dbReference>
<dbReference type="AlphaFoldDB" id="A0AAJ1MK51"/>
<dbReference type="PANTHER" id="PTHR43155:SF2">
    <property type="entry name" value="CYCLIC DI-GMP PHOSPHODIESTERASE PA4108"/>
    <property type="match status" value="1"/>
</dbReference>
<dbReference type="GO" id="GO:0007165">
    <property type="term" value="P:signal transduction"/>
    <property type="evidence" value="ECO:0007669"/>
    <property type="project" value="InterPro"/>
</dbReference>
<feature type="domain" description="HD-GYP" evidence="4">
    <location>
        <begin position="423"/>
        <end position="618"/>
    </location>
</feature>
<dbReference type="SMART" id="SM00471">
    <property type="entry name" value="HDc"/>
    <property type="match status" value="1"/>
</dbReference>
<dbReference type="InterPro" id="IPR006674">
    <property type="entry name" value="HD_domain"/>
</dbReference>
<dbReference type="EMBL" id="JAQQAL010000011">
    <property type="protein sequence ID" value="MDC7226456.1"/>
    <property type="molecule type" value="Genomic_DNA"/>
</dbReference>
<evidence type="ECO:0000256" key="1">
    <source>
        <dbReference type="SAM" id="Phobius"/>
    </source>
</evidence>
<dbReference type="Pfam" id="PF13487">
    <property type="entry name" value="HD_5"/>
    <property type="match status" value="1"/>
</dbReference>
<dbReference type="GO" id="GO:0016020">
    <property type="term" value="C:membrane"/>
    <property type="evidence" value="ECO:0007669"/>
    <property type="project" value="InterPro"/>
</dbReference>
<evidence type="ECO:0000313" key="6">
    <source>
        <dbReference type="Proteomes" id="UP001221217"/>
    </source>
</evidence>
<feature type="domain" description="HD" evidence="3">
    <location>
        <begin position="445"/>
        <end position="567"/>
    </location>
</feature>
<accession>A0AAJ1MK51</accession>
<dbReference type="PROSITE" id="PS50885">
    <property type="entry name" value="HAMP"/>
    <property type="match status" value="1"/>
</dbReference>
<feature type="transmembrane region" description="Helical" evidence="1">
    <location>
        <begin position="21"/>
        <end position="43"/>
    </location>
</feature>
<evidence type="ECO:0000313" key="5">
    <source>
        <dbReference type="EMBL" id="MDC7226456.1"/>
    </source>
</evidence>
<evidence type="ECO:0000259" key="2">
    <source>
        <dbReference type="PROSITE" id="PS50885"/>
    </source>
</evidence>
<dbReference type="Gene3D" id="1.10.3210.10">
    <property type="entry name" value="Hypothetical protein af1432"/>
    <property type="match status" value="1"/>
</dbReference>
<dbReference type="SUPFAM" id="SSF158472">
    <property type="entry name" value="HAMP domain-like"/>
    <property type="match status" value="1"/>
</dbReference>
<keyword evidence="1" id="KW-1133">Transmembrane helix</keyword>